<feature type="domain" description="N-acetyltransferase" evidence="1">
    <location>
        <begin position="21"/>
        <end position="191"/>
    </location>
</feature>
<dbReference type="RefSeq" id="WP_149749741.1">
    <property type="nucleotide sequence ID" value="NZ_VUJW01000003.1"/>
</dbReference>
<dbReference type="InterPro" id="IPR016181">
    <property type="entry name" value="Acyl_CoA_acyltransferase"/>
</dbReference>
<reference evidence="2 3" key="1">
    <citation type="submission" date="2019-09" db="EMBL/GenBank/DDBJ databases">
        <title>Nocardioides panacisoli sp. nov., isolated from the soil of a ginseng field.</title>
        <authorList>
            <person name="Cho C."/>
        </authorList>
    </citation>
    <scope>NUCLEOTIDE SEQUENCE [LARGE SCALE GENOMIC DNA]</scope>
    <source>
        <strain evidence="2 3">BN140041</strain>
    </source>
</reference>
<dbReference type="GO" id="GO:0016747">
    <property type="term" value="F:acyltransferase activity, transferring groups other than amino-acyl groups"/>
    <property type="evidence" value="ECO:0007669"/>
    <property type="project" value="InterPro"/>
</dbReference>
<gene>
    <name evidence="2" type="ORF">F0U47_07800</name>
</gene>
<dbReference type="Gene3D" id="3.40.630.30">
    <property type="match status" value="1"/>
</dbReference>
<evidence type="ECO:0000313" key="2">
    <source>
        <dbReference type="EMBL" id="KAA1427374.1"/>
    </source>
</evidence>
<keyword evidence="2" id="KW-0808">Transferase</keyword>
<comment type="caution">
    <text evidence="2">The sequence shown here is derived from an EMBL/GenBank/DDBJ whole genome shotgun (WGS) entry which is preliminary data.</text>
</comment>
<evidence type="ECO:0000313" key="3">
    <source>
        <dbReference type="Proteomes" id="UP000324351"/>
    </source>
</evidence>
<name>A0A5B1M3L6_9ACTN</name>
<dbReference type="InterPro" id="IPR000182">
    <property type="entry name" value="GNAT_dom"/>
</dbReference>
<dbReference type="EMBL" id="VUJW01000003">
    <property type="protein sequence ID" value="KAA1427374.1"/>
    <property type="molecule type" value="Genomic_DNA"/>
</dbReference>
<keyword evidence="3" id="KW-1185">Reference proteome</keyword>
<dbReference type="InterPro" id="IPR051531">
    <property type="entry name" value="N-acetyltransferase"/>
</dbReference>
<sequence length="196" mass="21755">MTESSAPRLDPPPVPIKTERLELRYITPADIDGLRYYTDPEVCRYLPFPPADEAALVTRVANMASRMAPSEPDEALALGVVQDGDLVGDLMLRLRTRADDQSPPAVAEVGWCFAPSHAGRGLATEAATALITLAFDYYPLHRIYASLDPRNERSAALCERLGMTREAHLRRDFPEPDGSWTDTVTYGLLREEWPQG</sequence>
<dbReference type="PANTHER" id="PTHR43792:SF1">
    <property type="entry name" value="N-ACETYLTRANSFERASE DOMAIN-CONTAINING PROTEIN"/>
    <property type="match status" value="1"/>
</dbReference>
<dbReference type="SUPFAM" id="SSF55729">
    <property type="entry name" value="Acyl-CoA N-acyltransferases (Nat)"/>
    <property type="match status" value="1"/>
</dbReference>
<organism evidence="2 3">
    <name type="scientific">Nocardioides antri</name>
    <dbReference type="NCBI Taxonomy" id="2607659"/>
    <lineage>
        <taxon>Bacteria</taxon>
        <taxon>Bacillati</taxon>
        <taxon>Actinomycetota</taxon>
        <taxon>Actinomycetes</taxon>
        <taxon>Propionibacteriales</taxon>
        <taxon>Nocardioidaceae</taxon>
        <taxon>Nocardioides</taxon>
    </lineage>
</organism>
<evidence type="ECO:0000259" key="1">
    <source>
        <dbReference type="PROSITE" id="PS51186"/>
    </source>
</evidence>
<dbReference type="Pfam" id="PF13302">
    <property type="entry name" value="Acetyltransf_3"/>
    <property type="match status" value="1"/>
</dbReference>
<protein>
    <submittedName>
        <fullName evidence="2">GNAT family N-acetyltransferase</fullName>
    </submittedName>
</protein>
<accession>A0A5B1M3L6</accession>
<reference evidence="2 3" key="2">
    <citation type="submission" date="2019-09" db="EMBL/GenBank/DDBJ databases">
        <authorList>
            <person name="Jin C."/>
        </authorList>
    </citation>
    <scope>NUCLEOTIDE SEQUENCE [LARGE SCALE GENOMIC DNA]</scope>
    <source>
        <strain evidence="2 3">BN140041</strain>
    </source>
</reference>
<dbReference type="PROSITE" id="PS51186">
    <property type="entry name" value="GNAT"/>
    <property type="match status" value="1"/>
</dbReference>
<dbReference type="PANTHER" id="PTHR43792">
    <property type="entry name" value="GNAT FAMILY, PUTATIVE (AFU_ORTHOLOGUE AFUA_3G00765)-RELATED-RELATED"/>
    <property type="match status" value="1"/>
</dbReference>
<dbReference type="AlphaFoldDB" id="A0A5B1M3L6"/>
<proteinExistence type="predicted"/>
<dbReference type="Proteomes" id="UP000324351">
    <property type="component" value="Unassembled WGS sequence"/>
</dbReference>